<dbReference type="STRING" id="1314777.A0A165AD60"/>
<dbReference type="Proteomes" id="UP000076722">
    <property type="component" value="Unassembled WGS sequence"/>
</dbReference>
<accession>A0A165AD60</accession>
<dbReference type="SUPFAM" id="SSF52047">
    <property type="entry name" value="RNI-like"/>
    <property type="match status" value="1"/>
</dbReference>
<dbReference type="EMBL" id="KV419394">
    <property type="protein sequence ID" value="KZS98815.1"/>
    <property type="molecule type" value="Genomic_DNA"/>
</dbReference>
<protein>
    <submittedName>
        <fullName evidence="1">Uncharacterized protein</fullName>
    </submittedName>
</protein>
<dbReference type="Gene3D" id="1.20.1280.50">
    <property type="match status" value="1"/>
</dbReference>
<dbReference type="PANTHER" id="PTHR38926">
    <property type="entry name" value="F-BOX DOMAIN CONTAINING PROTEIN, EXPRESSED"/>
    <property type="match status" value="1"/>
</dbReference>
<gene>
    <name evidence="1" type="ORF">SISNIDRAFT_492191</name>
</gene>
<evidence type="ECO:0000313" key="2">
    <source>
        <dbReference type="Proteomes" id="UP000076722"/>
    </source>
</evidence>
<dbReference type="AlphaFoldDB" id="A0A165AD60"/>
<reference evidence="1 2" key="1">
    <citation type="journal article" date="2016" name="Mol. Biol. Evol.">
        <title>Comparative Genomics of Early-Diverging Mushroom-Forming Fungi Provides Insights into the Origins of Lignocellulose Decay Capabilities.</title>
        <authorList>
            <person name="Nagy L.G."/>
            <person name="Riley R."/>
            <person name="Tritt A."/>
            <person name="Adam C."/>
            <person name="Daum C."/>
            <person name="Floudas D."/>
            <person name="Sun H."/>
            <person name="Yadav J.S."/>
            <person name="Pangilinan J."/>
            <person name="Larsson K.H."/>
            <person name="Matsuura K."/>
            <person name="Barry K."/>
            <person name="Labutti K."/>
            <person name="Kuo R."/>
            <person name="Ohm R.A."/>
            <person name="Bhattacharya S.S."/>
            <person name="Shirouzu T."/>
            <person name="Yoshinaga Y."/>
            <person name="Martin F.M."/>
            <person name="Grigoriev I.V."/>
            <person name="Hibbett D.S."/>
        </authorList>
    </citation>
    <scope>NUCLEOTIDE SEQUENCE [LARGE SCALE GENOMIC DNA]</scope>
    <source>
        <strain evidence="1 2">HHB9708</strain>
    </source>
</reference>
<dbReference type="PANTHER" id="PTHR38926:SF5">
    <property type="entry name" value="F-BOX AND LEUCINE-RICH REPEAT PROTEIN 6"/>
    <property type="match status" value="1"/>
</dbReference>
<name>A0A165AD60_9AGAM</name>
<dbReference type="OrthoDB" id="3221235at2759"/>
<keyword evidence="2" id="KW-1185">Reference proteome</keyword>
<organism evidence="1 2">
    <name type="scientific">Sistotremastrum niveocremeum HHB9708</name>
    <dbReference type="NCBI Taxonomy" id="1314777"/>
    <lineage>
        <taxon>Eukaryota</taxon>
        <taxon>Fungi</taxon>
        <taxon>Dikarya</taxon>
        <taxon>Basidiomycota</taxon>
        <taxon>Agaricomycotina</taxon>
        <taxon>Agaricomycetes</taxon>
        <taxon>Sistotremastrales</taxon>
        <taxon>Sistotremastraceae</taxon>
        <taxon>Sertulicium</taxon>
        <taxon>Sertulicium niveocremeum</taxon>
    </lineage>
</organism>
<evidence type="ECO:0000313" key="1">
    <source>
        <dbReference type="EMBL" id="KZS98815.1"/>
    </source>
</evidence>
<proteinExistence type="predicted"/>
<sequence>MTAHLFAQMNSLVLIHGAKSFDRLPAELLSEIFVWWRDIELPVPGPQTSTRTRVVSSILCLEWEITRPAGITASLVCSRWRDIAQQTPRLWSWIDLRWTTQIIEMSLEMSKTSLLHLHFYADINDLQPTENDLQSLTLRLDIAARHACRTHTLIFIFDGYMDLSSWYHYLKRPFPVLESLYISYPYRQLPPFQDVSFMEEDYPRLKSLRLDRPFRPELIMPMSSLLVIKISVRVGVSEFKARLCDALRGCPQLLHLYLKTAELPVSSPVRLDKLQYLELVEWTDRARVTYWHDAFFENVTFPASTRLMVEMINPPSPLPHSQPPPFERLISGVRCMTIAWDSASDAALSLRGESGLGDKLVMKFAISSNDFWPTGLNSCSDPRFRGTKQLNIVDRPETVNGPSYPWEALDQVFPNLRYIHCRRVPVEPLYEAVEFGSVFRCLDTLSLSQVYVDCKQLSVFLEGRRIEGYPIVTLRLDKVTTICDTDLARLSSQVGTLLLGTRHFLSRGQGW</sequence>